<dbReference type="EMBL" id="JBJKFK010002029">
    <property type="protein sequence ID" value="KAL3311761.1"/>
    <property type="molecule type" value="Genomic_DNA"/>
</dbReference>
<evidence type="ECO:0000313" key="1">
    <source>
        <dbReference type="EMBL" id="KAL3311761.1"/>
    </source>
</evidence>
<proteinExistence type="predicted"/>
<name>A0ABD2PWE2_9PLAT</name>
<sequence length="366" mass="41217">MLQALHDEDFHRLTPKLKQLQGHANVLNDLLDPSSLTRNRVNSECEAVRDAYHDLGNRINFALGEVAIDYGQLKMERISQGTGRLLVAIAELEMQYNALLDTGPPVDLHAAKERDNNYHTLHEMLKIHLGSVDELNELLQGRPNEQLDVVVARFKVLNSRLEESMQSNAIALETAESFHEKTLLPMEKWIVAANQKITEFESQPVDVLSPEQIAERASIINELVEESHRFVSNGDTVQSESEQVMFLNDRAIVMKTLREVGNLHKMLKLYAKLDAKAIEPRASEADLKELACAFMEESAQLNDLEANSTQILIGAYDIAQDAQALVQMKVSPLALLHPHRTIPNSNLHILVLCFTSIILLQFLPQR</sequence>
<reference evidence="1 2" key="1">
    <citation type="submission" date="2024-11" db="EMBL/GenBank/DDBJ databases">
        <title>Adaptive evolution of stress response genes in parasites aligns with host niche diversity.</title>
        <authorList>
            <person name="Hahn C."/>
            <person name="Resl P."/>
        </authorList>
    </citation>
    <scope>NUCLEOTIDE SEQUENCE [LARGE SCALE GENOMIC DNA]</scope>
    <source>
        <strain evidence="1">EGGRZ-B1_66</strain>
        <tissue evidence="1">Body</tissue>
    </source>
</reference>
<comment type="caution">
    <text evidence="1">The sequence shown here is derived from an EMBL/GenBank/DDBJ whole genome shotgun (WGS) entry which is preliminary data.</text>
</comment>
<protein>
    <submittedName>
        <fullName evidence="1">Uncharacterized protein</fullName>
    </submittedName>
</protein>
<evidence type="ECO:0000313" key="2">
    <source>
        <dbReference type="Proteomes" id="UP001626550"/>
    </source>
</evidence>
<accession>A0ABD2PWE2</accession>
<gene>
    <name evidence="1" type="ORF">Ciccas_009655</name>
</gene>
<dbReference type="Proteomes" id="UP001626550">
    <property type="component" value="Unassembled WGS sequence"/>
</dbReference>
<organism evidence="1 2">
    <name type="scientific">Cichlidogyrus casuarinus</name>
    <dbReference type="NCBI Taxonomy" id="1844966"/>
    <lineage>
        <taxon>Eukaryota</taxon>
        <taxon>Metazoa</taxon>
        <taxon>Spiralia</taxon>
        <taxon>Lophotrochozoa</taxon>
        <taxon>Platyhelminthes</taxon>
        <taxon>Monogenea</taxon>
        <taxon>Monopisthocotylea</taxon>
        <taxon>Dactylogyridea</taxon>
        <taxon>Ancyrocephalidae</taxon>
        <taxon>Cichlidogyrus</taxon>
    </lineage>
</organism>
<keyword evidence="2" id="KW-1185">Reference proteome</keyword>
<dbReference type="AlphaFoldDB" id="A0ABD2PWE2"/>